<dbReference type="STRING" id="1448321.A0A317WSA3"/>
<comment type="similarity">
    <text evidence="1">Belongs to the short-chain dehydrogenases/reductases (SDR) family.</text>
</comment>
<dbReference type="Pfam" id="PF23441">
    <property type="entry name" value="SDR"/>
    <property type="match status" value="1"/>
</dbReference>
<dbReference type="Proteomes" id="UP000247233">
    <property type="component" value="Unassembled WGS sequence"/>
</dbReference>
<keyword evidence="3" id="KW-0560">Oxidoreductase</keyword>
<dbReference type="SUPFAM" id="SSF51735">
    <property type="entry name" value="NAD(P)-binding Rossmann-fold domains"/>
    <property type="match status" value="1"/>
</dbReference>
<dbReference type="EMBL" id="MSFL01000004">
    <property type="protein sequence ID" value="PWY89249.1"/>
    <property type="molecule type" value="Genomic_DNA"/>
</dbReference>
<organism evidence="4 5">
    <name type="scientific">Aspergillus heteromorphus CBS 117.55</name>
    <dbReference type="NCBI Taxonomy" id="1448321"/>
    <lineage>
        <taxon>Eukaryota</taxon>
        <taxon>Fungi</taxon>
        <taxon>Dikarya</taxon>
        <taxon>Ascomycota</taxon>
        <taxon>Pezizomycotina</taxon>
        <taxon>Eurotiomycetes</taxon>
        <taxon>Eurotiomycetidae</taxon>
        <taxon>Eurotiales</taxon>
        <taxon>Aspergillaceae</taxon>
        <taxon>Aspergillus</taxon>
        <taxon>Aspergillus subgen. Circumdati</taxon>
    </lineage>
</organism>
<dbReference type="CDD" id="cd05233">
    <property type="entry name" value="SDR_c"/>
    <property type="match status" value="1"/>
</dbReference>
<keyword evidence="2" id="KW-0521">NADP</keyword>
<dbReference type="RefSeq" id="XP_025402436.1">
    <property type="nucleotide sequence ID" value="XM_025538306.1"/>
</dbReference>
<dbReference type="GeneID" id="37060543"/>
<dbReference type="OrthoDB" id="294295at2759"/>
<protein>
    <submittedName>
        <fullName evidence="4">Oxidoreductase</fullName>
    </submittedName>
</protein>
<keyword evidence="5" id="KW-1185">Reference proteome</keyword>
<dbReference type="PRINTS" id="PR00081">
    <property type="entry name" value="GDHRDH"/>
</dbReference>
<dbReference type="InterPro" id="IPR051122">
    <property type="entry name" value="SDR_DHRS6-like"/>
</dbReference>
<dbReference type="InterPro" id="IPR002347">
    <property type="entry name" value="SDR_fam"/>
</dbReference>
<dbReference type="GO" id="GO:0016491">
    <property type="term" value="F:oxidoreductase activity"/>
    <property type="evidence" value="ECO:0007669"/>
    <property type="project" value="UniProtKB-KW"/>
</dbReference>
<dbReference type="VEuPathDB" id="FungiDB:BO70DRAFT_163630"/>
<evidence type="ECO:0000313" key="5">
    <source>
        <dbReference type="Proteomes" id="UP000247233"/>
    </source>
</evidence>
<evidence type="ECO:0000256" key="2">
    <source>
        <dbReference type="ARBA" id="ARBA00022857"/>
    </source>
</evidence>
<gene>
    <name evidence="4" type="ORF">BO70DRAFT_163630</name>
</gene>
<evidence type="ECO:0000313" key="4">
    <source>
        <dbReference type="EMBL" id="PWY89249.1"/>
    </source>
</evidence>
<dbReference type="PANTHER" id="PTHR43477:SF1">
    <property type="entry name" value="DIHYDROANTICAPSIN 7-DEHYDROGENASE"/>
    <property type="match status" value="1"/>
</dbReference>
<name>A0A317WSA3_9EURO</name>
<dbReference type="Gene3D" id="3.40.50.720">
    <property type="entry name" value="NAD(P)-binding Rossmann-like Domain"/>
    <property type="match status" value="1"/>
</dbReference>
<evidence type="ECO:0000256" key="1">
    <source>
        <dbReference type="ARBA" id="ARBA00006484"/>
    </source>
</evidence>
<accession>A0A317WSA3</accession>
<evidence type="ECO:0000256" key="3">
    <source>
        <dbReference type="ARBA" id="ARBA00023002"/>
    </source>
</evidence>
<dbReference type="InterPro" id="IPR036291">
    <property type="entry name" value="NAD(P)-bd_dom_sf"/>
</dbReference>
<dbReference type="AlphaFoldDB" id="A0A317WSA3"/>
<dbReference type="PANTHER" id="PTHR43477">
    <property type="entry name" value="DIHYDROANTICAPSIN 7-DEHYDROGENASE"/>
    <property type="match status" value="1"/>
</dbReference>
<dbReference type="InterPro" id="IPR057571">
    <property type="entry name" value="SDR_PhqE-like"/>
</dbReference>
<sequence length="287" mass="30346">MSNHISTNKLAHHRVLLLGGTSGVGFTVARGALEHGANIVVSSSNPEKVLSAVARLKALYPEPSYTSRVAGFACDLGDQTTMEANLVALLEYATAGDLFPTSTSTSLSGSIEKKERIPLNHIIYTAGSRPDPLPITSPTLTASTFSQHTTVRLLAPILIAKHSPTYLSTAQSSSITFTSGVLALKPHPGMTLGAAAATALEGLTRGLAVELAPVRVNTVMLGAVETELFDAFGEQRETYLGVFRKGTLSGEVGRPGDVAEAYLWCMKDWFVTGERVGTDGGWMLKSN</sequence>
<reference evidence="4 5" key="1">
    <citation type="submission" date="2016-12" db="EMBL/GenBank/DDBJ databases">
        <title>The genomes of Aspergillus section Nigri reveals drivers in fungal speciation.</title>
        <authorList>
            <consortium name="DOE Joint Genome Institute"/>
            <person name="Vesth T.C."/>
            <person name="Nybo J."/>
            <person name="Theobald S."/>
            <person name="Brandl J."/>
            <person name="Frisvad J.C."/>
            <person name="Nielsen K.F."/>
            <person name="Lyhne E.K."/>
            <person name="Kogle M.E."/>
            <person name="Kuo A."/>
            <person name="Riley R."/>
            <person name="Clum A."/>
            <person name="Nolan M."/>
            <person name="Lipzen A."/>
            <person name="Salamov A."/>
            <person name="Henrissat B."/>
            <person name="Wiebenga A."/>
            <person name="De Vries R.P."/>
            <person name="Grigoriev I.V."/>
            <person name="Mortensen U.H."/>
            <person name="Andersen M.R."/>
            <person name="Baker S.E."/>
        </authorList>
    </citation>
    <scope>NUCLEOTIDE SEQUENCE [LARGE SCALE GENOMIC DNA]</scope>
    <source>
        <strain evidence="4 5">CBS 117.55</strain>
    </source>
</reference>
<proteinExistence type="inferred from homology"/>
<comment type="caution">
    <text evidence="4">The sequence shown here is derived from an EMBL/GenBank/DDBJ whole genome shotgun (WGS) entry which is preliminary data.</text>
</comment>